<dbReference type="EMBL" id="OX459119">
    <property type="protein sequence ID" value="CAI9096496.1"/>
    <property type="molecule type" value="Genomic_DNA"/>
</dbReference>
<proteinExistence type="predicted"/>
<gene>
    <name evidence="1" type="ORF">OLC1_LOCUS7239</name>
</gene>
<name>A0AAV1CM96_OLDCO</name>
<dbReference type="AlphaFoldDB" id="A0AAV1CM96"/>
<protein>
    <submittedName>
        <fullName evidence="1">OLC1v1032658C1</fullName>
    </submittedName>
</protein>
<organism evidence="1 2">
    <name type="scientific">Oldenlandia corymbosa var. corymbosa</name>
    <dbReference type="NCBI Taxonomy" id="529605"/>
    <lineage>
        <taxon>Eukaryota</taxon>
        <taxon>Viridiplantae</taxon>
        <taxon>Streptophyta</taxon>
        <taxon>Embryophyta</taxon>
        <taxon>Tracheophyta</taxon>
        <taxon>Spermatophyta</taxon>
        <taxon>Magnoliopsida</taxon>
        <taxon>eudicotyledons</taxon>
        <taxon>Gunneridae</taxon>
        <taxon>Pentapetalae</taxon>
        <taxon>asterids</taxon>
        <taxon>lamiids</taxon>
        <taxon>Gentianales</taxon>
        <taxon>Rubiaceae</taxon>
        <taxon>Rubioideae</taxon>
        <taxon>Spermacoceae</taxon>
        <taxon>Hedyotis-Oldenlandia complex</taxon>
        <taxon>Oldenlandia</taxon>
    </lineage>
</organism>
<reference evidence="1" key="1">
    <citation type="submission" date="2023-03" db="EMBL/GenBank/DDBJ databases">
        <authorList>
            <person name="Julca I."/>
        </authorList>
    </citation>
    <scope>NUCLEOTIDE SEQUENCE</scope>
</reference>
<keyword evidence="2" id="KW-1185">Reference proteome</keyword>
<sequence length="50" mass="5836">MTTKTPLYYCKGIPLYLPPYPALTENLSLPILDLQIRIKAMKQPIRFSRK</sequence>
<accession>A0AAV1CM96</accession>
<evidence type="ECO:0000313" key="1">
    <source>
        <dbReference type="EMBL" id="CAI9096496.1"/>
    </source>
</evidence>
<evidence type="ECO:0000313" key="2">
    <source>
        <dbReference type="Proteomes" id="UP001161247"/>
    </source>
</evidence>
<dbReference type="Proteomes" id="UP001161247">
    <property type="component" value="Chromosome 2"/>
</dbReference>